<sequence>MANAESTAHVRPKITGRAMSVFGVTFSFLAMLVSGGILYLAPKGKVSNTIDWQVLGLDRQGWDDIHIVVATLFVSFSAWHIALHLRTFKTMIMGNRMCPQGHRLEAVIGLAVVLALVLLTVFGLPPASWLLDLNEFFKHEFWVR</sequence>
<dbReference type="OrthoDB" id="7865011at2"/>
<dbReference type="RefSeq" id="WP_035252689.1">
    <property type="nucleotide sequence ID" value="NZ_AQQY01000011.1"/>
</dbReference>
<proteinExistence type="predicted"/>
<dbReference type="AlphaFoldDB" id="A0A058ZHN4"/>
<feature type="transmembrane region" description="Helical" evidence="1">
    <location>
        <begin position="65"/>
        <end position="85"/>
    </location>
</feature>
<comment type="caution">
    <text evidence="3">The sequence shown here is derived from an EMBL/GenBank/DDBJ whole genome shotgun (WGS) entry which is preliminary data.</text>
</comment>
<name>A0A058ZHN4_9RHOB</name>
<accession>A0A058ZHN4</accession>
<feature type="transmembrane region" description="Helical" evidence="1">
    <location>
        <begin position="21"/>
        <end position="41"/>
    </location>
</feature>
<dbReference type="Proteomes" id="UP000024836">
    <property type="component" value="Unassembled WGS sequence"/>
</dbReference>
<dbReference type="eggNOG" id="ENOG5032ZRA">
    <property type="taxonomic scope" value="Bacteria"/>
</dbReference>
<dbReference type="InterPro" id="IPR025517">
    <property type="entry name" value="DUF4405"/>
</dbReference>
<keyword evidence="1" id="KW-1133">Transmembrane helix</keyword>
<evidence type="ECO:0000313" key="3">
    <source>
        <dbReference type="EMBL" id="KCV81113.1"/>
    </source>
</evidence>
<keyword evidence="4" id="KW-1185">Reference proteome</keyword>
<organism evidence="3 4">
    <name type="scientific">Actibacterium atlanticum</name>
    <dbReference type="NCBI Taxonomy" id="1461693"/>
    <lineage>
        <taxon>Bacteria</taxon>
        <taxon>Pseudomonadati</taxon>
        <taxon>Pseudomonadota</taxon>
        <taxon>Alphaproteobacteria</taxon>
        <taxon>Rhodobacterales</taxon>
        <taxon>Roseobacteraceae</taxon>
        <taxon>Actibacterium</taxon>
    </lineage>
</organism>
<evidence type="ECO:0000259" key="2">
    <source>
        <dbReference type="Pfam" id="PF14358"/>
    </source>
</evidence>
<reference evidence="3 4" key="1">
    <citation type="submission" date="2013-04" db="EMBL/GenBank/DDBJ databases">
        <title>Shimia sp. 22II-S11-Z10 Genome Sequencing.</title>
        <authorList>
            <person name="Lai Q."/>
            <person name="Li G."/>
            <person name="Shao Z."/>
        </authorList>
    </citation>
    <scope>NUCLEOTIDE SEQUENCE [LARGE SCALE GENOMIC DNA]</scope>
    <source>
        <strain evidence="4">22II-S11-Z10</strain>
    </source>
</reference>
<protein>
    <recommendedName>
        <fullName evidence="2">Flavinylation-associated cytochrome domain-containing protein</fullName>
    </recommendedName>
</protein>
<dbReference type="EMBL" id="AQQY01000011">
    <property type="protein sequence ID" value="KCV81113.1"/>
    <property type="molecule type" value="Genomic_DNA"/>
</dbReference>
<evidence type="ECO:0000256" key="1">
    <source>
        <dbReference type="SAM" id="Phobius"/>
    </source>
</evidence>
<evidence type="ECO:0000313" key="4">
    <source>
        <dbReference type="Proteomes" id="UP000024836"/>
    </source>
</evidence>
<keyword evidence="1" id="KW-0472">Membrane</keyword>
<keyword evidence="1" id="KW-0812">Transmembrane</keyword>
<dbReference type="Pfam" id="PF14358">
    <property type="entry name" value="DUF4405"/>
    <property type="match status" value="1"/>
</dbReference>
<feature type="transmembrane region" description="Helical" evidence="1">
    <location>
        <begin position="106"/>
        <end position="124"/>
    </location>
</feature>
<gene>
    <name evidence="3" type="ORF">ATO10_14109</name>
</gene>
<feature type="domain" description="Flavinylation-associated cytochrome" evidence="2">
    <location>
        <begin position="22"/>
        <end position="84"/>
    </location>
</feature>